<feature type="compositionally biased region" description="Acidic residues" evidence="1">
    <location>
        <begin position="273"/>
        <end position="291"/>
    </location>
</feature>
<evidence type="ECO:0000256" key="1">
    <source>
        <dbReference type="SAM" id="MobiDB-lite"/>
    </source>
</evidence>
<sequence length="498" mass="54349">MPCVGKDGDGCSKSCTAFKAKKPGEVTDKSKLHTANPTVQNMMAKYGLDKLRTHPTDKEARAESSAGFRPKEASSAMGGSKKKTPKMLKIHSVQVITSGLDDEGELRNKVCPMGAKVEQARKRQLAVFKTRENKELLYDPTWEQARIDKWLRQLMPMLFEFLDTRYPEEGVASALHWLLLGKEQRSLYVMDRETITASDLTAAVSGGKRPSHEHVLRIATKHKLTSTVCKDLEGAIERFLENKAVNSESEAEEVVKPARRRSQSRKVKKEETSSEDSDSDQDELDEDDSEFPEAVSDRPAVQVKQEPAETDGLIDDSDVEEILRPDSALLDPFGFGDDRLLAAYGRKRSASPSPFGSFDPNGSHKRMRSKAGNSRRRSPASSDDETRDSMSPRLHPTTSSFQSDPTASTLSTWTPPAGVLAAPFASAPQPVAGTLASSSANPSVHASMSHASTTPGASSSSLLVQSRRLTGHTVKKWVPPPPRAGLSVPKAGNNPWST</sequence>
<organism evidence="2 3">
    <name type="scientific">Mycena alexandri</name>
    <dbReference type="NCBI Taxonomy" id="1745969"/>
    <lineage>
        <taxon>Eukaryota</taxon>
        <taxon>Fungi</taxon>
        <taxon>Dikarya</taxon>
        <taxon>Basidiomycota</taxon>
        <taxon>Agaricomycotina</taxon>
        <taxon>Agaricomycetes</taxon>
        <taxon>Agaricomycetidae</taxon>
        <taxon>Agaricales</taxon>
        <taxon>Marasmiineae</taxon>
        <taxon>Mycenaceae</taxon>
        <taxon>Mycena</taxon>
    </lineage>
</organism>
<dbReference type="AlphaFoldDB" id="A0AAD6S3Z2"/>
<accession>A0AAD6S3Z2</accession>
<feature type="region of interest" description="Disordered" evidence="1">
    <location>
        <begin position="55"/>
        <end position="84"/>
    </location>
</feature>
<feature type="compositionally biased region" description="Basic residues" evidence="1">
    <location>
        <begin position="363"/>
        <end position="378"/>
    </location>
</feature>
<gene>
    <name evidence="2" type="ORF">C8F04DRAFT_1144145</name>
</gene>
<feature type="region of interest" description="Disordered" evidence="1">
    <location>
        <begin position="247"/>
        <end position="320"/>
    </location>
</feature>
<feature type="compositionally biased region" description="Basic residues" evidence="1">
    <location>
        <begin position="257"/>
        <end position="267"/>
    </location>
</feature>
<feature type="region of interest" description="Disordered" evidence="1">
    <location>
        <begin position="430"/>
        <end position="498"/>
    </location>
</feature>
<name>A0AAD6S3Z2_9AGAR</name>
<reference evidence="2" key="1">
    <citation type="submission" date="2023-03" db="EMBL/GenBank/DDBJ databases">
        <title>Massive genome expansion in bonnet fungi (Mycena s.s.) driven by repeated elements and novel gene families across ecological guilds.</title>
        <authorList>
            <consortium name="Lawrence Berkeley National Laboratory"/>
            <person name="Harder C.B."/>
            <person name="Miyauchi S."/>
            <person name="Viragh M."/>
            <person name="Kuo A."/>
            <person name="Thoen E."/>
            <person name="Andreopoulos B."/>
            <person name="Lu D."/>
            <person name="Skrede I."/>
            <person name="Drula E."/>
            <person name="Henrissat B."/>
            <person name="Morin E."/>
            <person name="Kohler A."/>
            <person name="Barry K."/>
            <person name="LaButti K."/>
            <person name="Morin E."/>
            <person name="Salamov A."/>
            <person name="Lipzen A."/>
            <person name="Mereny Z."/>
            <person name="Hegedus B."/>
            <person name="Baldrian P."/>
            <person name="Stursova M."/>
            <person name="Weitz H."/>
            <person name="Taylor A."/>
            <person name="Grigoriev I.V."/>
            <person name="Nagy L.G."/>
            <person name="Martin F."/>
            <person name="Kauserud H."/>
        </authorList>
    </citation>
    <scope>NUCLEOTIDE SEQUENCE</scope>
    <source>
        <strain evidence="2">CBHHK200</strain>
    </source>
</reference>
<dbReference type="Proteomes" id="UP001218188">
    <property type="component" value="Unassembled WGS sequence"/>
</dbReference>
<dbReference type="EMBL" id="JARJCM010000263">
    <property type="protein sequence ID" value="KAJ7020430.1"/>
    <property type="molecule type" value="Genomic_DNA"/>
</dbReference>
<feature type="compositionally biased region" description="Acidic residues" evidence="1">
    <location>
        <begin position="308"/>
        <end position="320"/>
    </location>
</feature>
<evidence type="ECO:0000313" key="2">
    <source>
        <dbReference type="EMBL" id="KAJ7020430.1"/>
    </source>
</evidence>
<feature type="compositionally biased region" description="Polar residues" evidence="1">
    <location>
        <begin position="435"/>
        <end position="457"/>
    </location>
</feature>
<protein>
    <submittedName>
        <fullName evidence="2">Uncharacterized protein</fullName>
    </submittedName>
</protein>
<keyword evidence="3" id="KW-1185">Reference proteome</keyword>
<feature type="compositionally biased region" description="Polar residues" evidence="1">
    <location>
        <begin position="396"/>
        <end position="414"/>
    </location>
</feature>
<comment type="caution">
    <text evidence="2">The sequence shown here is derived from an EMBL/GenBank/DDBJ whole genome shotgun (WGS) entry which is preliminary data.</text>
</comment>
<evidence type="ECO:0000313" key="3">
    <source>
        <dbReference type="Proteomes" id="UP001218188"/>
    </source>
</evidence>
<feature type="region of interest" description="Disordered" evidence="1">
    <location>
        <begin position="346"/>
        <end position="415"/>
    </location>
</feature>
<proteinExistence type="predicted"/>
<feature type="compositionally biased region" description="Low complexity" evidence="1">
    <location>
        <begin position="458"/>
        <end position="468"/>
    </location>
</feature>